<sequence length="429" mass="46121">MKIMDLKERRATIVAELRSIADKPEKDGDLSETQEKRFGELKGELANLEKRLERQTFVDEADRRATGHMIESRGDDRLEDELRSFSILRAIAGQCGMDVDDGRERELSRELAKRSGRAPKGIFVPMEVFHKPLEKRVLTSTSPAGGPGSNIIATDHRGQDFIDRLRAALVINQLGARVLNGLSGNVDIPKLKASASSGWIAENQALTLSDHQFDKVSLTPKHAGAITELSRNMLQQSSPDIEDLVRGDFAAILAEAVDSVAIDGGGTNEPTGILQTAGIGSVAMGTNGGALTLDATADLIGAVTQANAGTARRSFLGSEKVRTATMKLKDADGRPFGLETVFHGEARSFSTLVPDDGAKGTGTGLSTLIYGDWSDLIIGYWSQFDLLVNPYESTAFKKGNVQIRAMLTTDIVVRHAASFAAITDIDTAA</sequence>
<dbReference type="Pfam" id="PF05065">
    <property type="entry name" value="Phage_capsid"/>
    <property type="match status" value="1"/>
</dbReference>
<protein>
    <recommendedName>
        <fullName evidence="2">Phage capsid-like C-terminal domain-containing protein</fullName>
    </recommendedName>
</protein>
<comment type="subcellular location">
    <subcellularLocation>
        <location evidence="1">Virion</location>
    </subcellularLocation>
</comment>
<organism evidence="3 4">
    <name type="scientific">Iodidimonas nitroreducens</name>
    <dbReference type="NCBI Taxonomy" id="1236968"/>
    <lineage>
        <taxon>Bacteria</taxon>
        <taxon>Pseudomonadati</taxon>
        <taxon>Pseudomonadota</taxon>
        <taxon>Alphaproteobacteria</taxon>
        <taxon>Iodidimonadales</taxon>
        <taxon>Iodidimonadaceae</taxon>
        <taxon>Iodidimonas</taxon>
    </lineage>
</organism>
<keyword evidence="4" id="KW-1185">Reference proteome</keyword>
<name>A0A5A7NBC4_9PROT</name>
<dbReference type="AlphaFoldDB" id="A0A5A7NBC4"/>
<evidence type="ECO:0000313" key="4">
    <source>
        <dbReference type="Proteomes" id="UP000324996"/>
    </source>
</evidence>
<evidence type="ECO:0000313" key="3">
    <source>
        <dbReference type="EMBL" id="GER05217.1"/>
    </source>
</evidence>
<evidence type="ECO:0000259" key="2">
    <source>
        <dbReference type="Pfam" id="PF05065"/>
    </source>
</evidence>
<dbReference type="InterPro" id="IPR024455">
    <property type="entry name" value="Phage_capsid"/>
</dbReference>
<reference evidence="3 4" key="1">
    <citation type="submission" date="2019-09" db="EMBL/GenBank/DDBJ databases">
        <title>NBRP : Genome information of microbial organism related human and environment.</title>
        <authorList>
            <person name="Hattori M."/>
            <person name="Oshima K."/>
            <person name="Inaba H."/>
            <person name="Suda W."/>
            <person name="Sakamoto M."/>
            <person name="Iino T."/>
            <person name="Kitahara M."/>
            <person name="Oshida Y."/>
            <person name="Iida T."/>
            <person name="Kudo T."/>
            <person name="Itoh T."/>
            <person name="Ohkuma M."/>
        </authorList>
    </citation>
    <scope>NUCLEOTIDE SEQUENCE [LARGE SCALE GENOMIC DNA]</scope>
    <source>
        <strain evidence="3 4">Q-1</strain>
    </source>
</reference>
<comment type="caution">
    <text evidence="3">The sequence shown here is derived from an EMBL/GenBank/DDBJ whole genome shotgun (WGS) entry which is preliminary data.</text>
</comment>
<dbReference type="Gene3D" id="3.30.2400.10">
    <property type="entry name" value="Major capsid protein gp5"/>
    <property type="match status" value="1"/>
</dbReference>
<dbReference type="Proteomes" id="UP000324996">
    <property type="component" value="Unassembled WGS sequence"/>
</dbReference>
<dbReference type="EMBL" id="BKCN01000019">
    <property type="protein sequence ID" value="GER05217.1"/>
    <property type="molecule type" value="Genomic_DNA"/>
</dbReference>
<dbReference type="RefSeq" id="WP_042087926.1">
    <property type="nucleotide sequence ID" value="NZ_BKCN01000019.1"/>
</dbReference>
<dbReference type="InterPro" id="IPR054612">
    <property type="entry name" value="Phage_capsid-like_C"/>
</dbReference>
<evidence type="ECO:0000256" key="1">
    <source>
        <dbReference type="ARBA" id="ARBA00004328"/>
    </source>
</evidence>
<gene>
    <name evidence="3" type="ORF">JCM17846_28990</name>
</gene>
<feature type="domain" description="Phage capsid-like C-terminal" evidence="2">
    <location>
        <begin position="156"/>
        <end position="423"/>
    </location>
</feature>
<proteinExistence type="predicted"/>
<dbReference type="SUPFAM" id="SSF56563">
    <property type="entry name" value="Major capsid protein gp5"/>
    <property type="match status" value="1"/>
</dbReference>
<dbReference type="NCBIfam" id="TIGR01554">
    <property type="entry name" value="major_cap_HK97"/>
    <property type="match status" value="1"/>
</dbReference>
<accession>A0A5A7NBC4</accession>